<gene>
    <name evidence="2" type="ORF">BJI69_07830</name>
</gene>
<dbReference type="Gene3D" id="3.40.50.1010">
    <property type="entry name" value="5'-nuclease"/>
    <property type="match status" value="1"/>
</dbReference>
<keyword evidence="3" id="KW-1185">Reference proteome</keyword>
<feature type="domain" description="NYN" evidence="1">
    <location>
        <begin position="80"/>
        <end position="137"/>
    </location>
</feature>
<evidence type="ECO:0000313" key="2">
    <source>
        <dbReference type="EMBL" id="APG06423.1"/>
    </source>
</evidence>
<accession>A0A1L3EZF2</accession>
<dbReference type="KEGG" id="lrz:BJI69_07830"/>
<dbReference type="InterPro" id="IPR021139">
    <property type="entry name" value="NYN"/>
</dbReference>
<protein>
    <recommendedName>
        <fullName evidence="1">NYN domain-containing protein</fullName>
    </recommendedName>
</protein>
<sequence>MYFYDAAPSTEIIENPFSKERLDFGATRAHRASEVMHSQLAREAFFANRLGELSFQGWAPKMDLRKVTEESLTLGSADIRPVVGQKGVDMRIGLDMASLSLKKLSSIIVLVTGDSDFVPAMKFARREGTQVLLVTLGHGVKEQMLHHADIVLPTSVADWFIQCDNAICESL</sequence>
<dbReference type="AlphaFoldDB" id="A0A1L3EZF2"/>
<evidence type="ECO:0000313" key="3">
    <source>
        <dbReference type="Proteomes" id="UP000182987"/>
    </source>
</evidence>
<dbReference type="Pfam" id="PF01936">
    <property type="entry name" value="NYN"/>
    <property type="match status" value="1"/>
</dbReference>
<organism evidence="2 3">
    <name type="scientific">Luteibacter rhizovicinus DSM 16549</name>
    <dbReference type="NCBI Taxonomy" id="1440763"/>
    <lineage>
        <taxon>Bacteria</taxon>
        <taxon>Pseudomonadati</taxon>
        <taxon>Pseudomonadota</taxon>
        <taxon>Gammaproteobacteria</taxon>
        <taxon>Lysobacterales</taxon>
        <taxon>Rhodanobacteraceae</taxon>
        <taxon>Luteibacter</taxon>
    </lineage>
</organism>
<evidence type="ECO:0000259" key="1">
    <source>
        <dbReference type="Pfam" id="PF01936"/>
    </source>
</evidence>
<reference evidence="3" key="1">
    <citation type="submission" date="2016-09" db="EMBL/GenBank/DDBJ databases">
        <authorList>
            <person name="Lysoe E."/>
        </authorList>
    </citation>
    <scope>NUCLEOTIDE SEQUENCE [LARGE SCALE GENOMIC DNA]</scope>
    <source>
        <strain evidence="3">LJ96T</strain>
    </source>
</reference>
<dbReference type="GO" id="GO:0004540">
    <property type="term" value="F:RNA nuclease activity"/>
    <property type="evidence" value="ECO:0007669"/>
    <property type="project" value="InterPro"/>
</dbReference>
<dbReference type="STRING" id="1440763.BJI69_07830"/>
<dbReference type="EMBL" id="CP017480">
    <property type="protein sequence ID" value="APG06423.1"/>
    <property type="molecule type" value="Genomic_DNA"/>
</dbReference>
<name>A0A1L3EZF2_9GAMM</name>
<proteinExistence type="predicted"/>
<dbReference type="Proteomes" id="UP000182987">
    <property type="component" value="Chromosome"/>
</dbReference>
<dbReference type="CDD" id="cd18722">
    <property type="entry name" value="PIN_NicB-like"/>
    <property type="match status" value="1"/>
</dbReference>